<keyword evidence="2" id="KW-1185">Reference proteome</keyword>
<gene>
    <name evidence="1" type="ORF">R1flu_023689</name>
</gene>
<accession>A0ABD1XSX1</accession>
<comment type="caution">
    <text evidence="1">The sequence shown here is derived from an EMBL/GenBank/DDBJ whole genome shotgun (WGS) entry which is preliminary data.</text>
</comment>
<evidence type="ECO:0000313" key="1">
    <source>
        <dbReference type="EMBL" id="KAL2611997.1"/>
    </source>
</evidence>
<sequence length="85" mass="9600">MRDLCQYLAAGLLDQGHSGTYRFGLGEFVPVYQQQKKDTSIERISAAPLYVEKVMRSSLHTTTFDVLCSYPSKASSTETSRGRRY</sequence>
<proteinExistence type="predicted"/>
<protein>
    <submittedName>
        <fullName evidence="1">Uncharacterized protein</fullName>
    </submittedName>
</protein>
<organism evidence="1 2">
    <name type="scientific">Riccia fluitans</name>
    <dbReference type="NCBI Taxonomy" id="41844"/>
    <lineage>
        <taxon>Eukaryota</taxon>
        <taxon>Viridiplantae</taxon>
        <taxon>Streptophyta</taxon>
        <taxon>Embryophyta</taxon>
        <taxon>Marchantiophyta</taxon>
        <taxon>Marchantiopsida</taxon>
        <taxon>Marchantiidae</taxon>
        <taxon>Marchantiales</taxon>
        <taxon>Ricciaceae</taxon>
        <taxon>Riccia</taxon>
    </lineage>
</organism>
<dbReference type="Proteomes" id="UP001605036">
    <property type="component" value="Unassembled WGS sequence"/>
</dbReference>
<reference evidence="1 2" key="1">
    <citation type="submission" date="2024-09" db="EMBL/GenBank/DDBJ databases">
        <title>Chromosome-scale assembly of Riccia fluitans.</title>
        <authorList>
            <person name="Paukszto L."/>
            <person name="Sawicki J."/>
            <person name="Karawczyk K."/>
            <person name="Piernik-Szablinska J."/>
            <person name="Szczecinska M."/>
            <person name="Mazdziarz M."/>
        </authorList>
    </citation>
    <scope>NUCLEOTIDE SEQUENCE [LARGE SCALE GENOMIC DNA]</scope>
    <source>
        <strain evidence="1">Rf_01</strain>
        <tissue evidence="1">Aerial parts of the thallus</tissue>
    </source>
</reference>
<dbReference type="AlphaFoldDB" id="A0ABD1XSX1"/>
<evidence type="ECO:0000313" key="2">
    <source>
        <dbReference type="Proteomes" id="UP001605036"/>
    </source>
</evidence>
<dbReference type="EMBL" id="JBHFFA010000007">
    <property type="protein sequence ID" value="KAL2611997.1"/>
    <property type="molecule type" value="Genomic_DNA"/>
</dbReference>
<name>A0ABD1XSX1_9MARC</name>